<keyword evidence="2" id="KW-0274">FAD</keyword>
<dbReference type="Pfam" id="PF00732">
    <property type="entry name" value="GMC_oxred_N"/>
    <property type="match status" value="1"/>
</dbReference>
<dbReference type="STRING" id="1080227.A8L45_20485"/>
<dbReference type="InterPro" id="IPR006311">
    <property type="entry name" value="TAT_signal"/>
</dbReference>
<feature type="domain" description="Glucose-methanol-choline oxidoreductase N-terminal" evidence="3">
    <location>
        <begin position="359"/>
        <end position="373"/>
    </location>
</feature>
<dbReference type="GO" id="GO:0050660">
    <property type="term" value="F:flavin adenine dinucleotide binding"/>
    <property type="evidence" value="ECO:0007669"/>
    <property type="project" value="InterPro"/>
</dbReference>
<dbReference type="InterPro" id="IPR036188">
    <property type="entry name" value="FAD/NAD-bd_sf"/>
</dbReference>
<gene>
    <name evidence="4" type="ORF">A8L45_20485</name>
</gene>
<name>A0A1C3EAH2_9GAMM</name>
<dbReference type="PANTHER" id="PTHR11552">
    <property type="entry name" value="GLUCOSE-METHANOL-CHOLINE GMC OXIDOREDUCTASE"/>
    <property type="match status" value="1"/>
</dbReference>
<dbReference type="Proteomes" id="UP000094936">
    <property type="component" value="Unassembled WGS sequence"/>
</dbReference>
<comment type="cofactor">
    <cofactor evidence="2">
        <name>FAD</name>
        <dbReference type="ChEBI" id="CHEBI:57692"/>
    </cofactor>
</comment>
<evidence type="ECO:0000259" key="3">
    <source>
        <dbReference type="PROSITE" id="PS00624"/>
    </source>
</evidence>
<dbReference type="OrthoDB" id="9785276at2"/>
<dbReference type="InterPro" id="IPR000172">
    <property type="entry name" value="GMC_OxRdtase_N"/>
</dbReference>
<evidence type="ECO:0000313" key="4">
    <source>
        <dbReference type="EMBL" id="ODA30251.1"/>
    </source>
</evidence>
<keyword evidence="5" id="KW-1185">Reference proteome</keyword>
<reference evidence="4 5" key="1">
    <citation type="submission" date="2016-05" db="EMBL/GenBank/DDBJ databases">
        <title>Genomic Taxonomy of the Vibrionaceae.</title>
        <authorList>
            <person name="Gomez-Gil B."/>
            <person name="Enciso-Ibarra J."/>
        </authorList>
    </citation>
    <scope>NUCLEOTIDE SEQUENCE [LARGE SCALE GENOMIC DNA]</scope>
    <source>
        <strain evidence="4 5">CAIM 1920</strain>
    </source>
</reference>
<dbReference type="PROSITE" id="PS51318">
    <property type="entry name" value="TAT"/>
    <property type="match status" value="1"/>
</dbReference>
<accession>A0A1C3EAH2</accession>
<dbReference type="Gene3D" id="3.50.50.60">
    <property type="entry name" value="FAD/NAD(P)-binding domain"/>
    <property type="match status" value="1"/>
</dbReference>
<dbReference type="PROSITE" id="PS00624">
    <property type="entry name" value="GMC_OXRED_2"/>
    <property type="match status" value="1"/>
</dbReference>
<evidence type="ECO:0000256" key="1">
    <source>
        <dbReference type="ARBA" id="ARBA00010790"/>
    </source>
</evidence>
<dbReference type="AlphaFoldDB" id="A0A1C3EAH2"/>
<proteinExistence type="inferred from homology"/>
<dbReference type="InterPro" id="IPR007867">
    <property type="entry name" value="GMC_OxRtase_C"/>
</dbReference>
<comment type="caution">
    <text evidence="4">The sequence shown here is derived from an EMBL/GenBank/DDBJ whole genome shotgun (WGS) entry which is preliminary data.</text>
</comment>
<dbReference type="SUPFAM" id="SSF54373">
    <property type="entry name" value="FAD-linked reductases, C-terminal domain"/>
    <property type="match status" value="1"/>
</dbReference>
<dbReference type="PANTHER" id="PTHR11552:SF100">
    <property type="entry name" value="DEHYDROGENASE, PUTATIVE (AFU_ORTHOLOGUE AFUA_5G00630)-RELATED"/>
    <property type="match status" value="1"/>
</dbReference>
<dbReference type="SUPFAM" id="SSF51905">
    <property type="entry name" value="FAD/NAD(P)-binding domain"/>
    <property type="match status" value="1"/>
</dbReference>
<evidence type="ECO:0000256" key="2">
    <source>
        <dbReference type="PIRSR" id="PIRSR000137-2"/>
    </source>
</evidence>
<organism evidence="4 5">
    <name type="scientific">Veronia pacifica</name>
    <dbReference type="NCBI Taxonomy" id="1080227"/>
    <lineage>
        <taxon>Bacteria</taxon>
        <taxon>Pseudomonadati</taxon>
        <taxon>Pseudomonadota</taxon>
        <taxon>Gammaproteobacteria</taxon>
        <taxon>Vibrionales</taxon>
        <taxon>Vibrionaceae</taxon>
        <taxon>Veronia</taxon>
    </lineage>
</organism>
<sequence length="657" mass="71913">MANKDDKDKQDTDKNKFSNSRRTFIKSSAAFASTAAITSGVNAFEKPPETGKPMPEPETGNTFDYIVVGSGPGGAPLAVRLAKAGFTVAVVEAGIVTPEDTNAYNIPAFSVKAAEDESVCWDFYPKFHDEADDHGFKYDEEKSGVLYPRAAALGGCSSHNAMISIYPEHKDWDQIENITGDSGWNHKKMWGHFGKVKEWLPISVPNLTPAALIQSATDFKLSKIVFSTLLTTASTKSIEPKSGFSTIFNIFDDDINGKATVDGEKAGCFLVPQATKNGKRYCTRDYLLSTSVKYAHLAIKTQLFVKNIIFDENSKKPKAIGVKCISGKNLYKASPRSGDTAAEGELNLMARKEVIISAGTFNSPQILQLSGIGDRNHLESLGITVVKDLPGVGQNLQDHHEISVVTEYDSPLTSVAGCTLGEGEDPCLDKYLSGSKDALYRNNGIAIVAKWRSGEPANQGSDRADLCLLGLPGNFRGYYKGYSKDFLKGDNNNLFSWLVLKGHQTTYKGWVKVTTTDPLHPPEINFQLYPDDQTGEDTLNTLLKGVKIAQSFNNKANDLDWLKLNQSRQVWPPADLNDEELKTFIKKETWGHHASCTNKIGADDDPMAVLDSKCRVRGVKNLRVVDASSFPVIPGLFVAIPIYCLSEKIAQDIIDEA</sequence>
<dbReference type="RefSeq" id="WP_068905222.1">
    <property type="nucleotide sequence ID" value="NZ_JBHUIF010000015.1"/>
</dbReference>
<protein>
    <recommendedName>
        <fullName evidence="3">Glucose-methanol-choline oxidoreductase N-terminal domain-containing protein</fullName>
    </recommendedName>
</protein>
<dbReference type="Pfam" id="PF05199">
    <property type="entry name" value="GMC_oxred_C"/>
    <property type="match status" value="1"/>
</dbReference>
<dbReference type="PIRSF" id="PIRSF000137">
    <property type="entry name" value="Alcohol_oxidase"/>
    <property type="match status" value="1"/>
</dbReference>
<dbReference type="GO" id="GO:0016614">
    <property type="term" value="F:oxidoreductase activity, acting on CH-OH group of donors"/>
    <property type="evidence" value="ECO:0007669"/>
    <property type="project" value="InterPro"/>
</dbReference>
<keyword evidence="2" id="KW-0285">Flavoprotein</keyword>
<comment type="similarity">
    <text evidence="1">Belongs to the GMC oxidoreductase family.</text>
</comment>
<dbReference type="Gene3D" id="3.30.560.10">
    <property type="entry name" value="Glucose Oxidase, domain 3"/>
    <property type="match status" value="1"/>
</dbReference>
<feature type="binding site" evidence="2">
    <location>
        <position position="305"/>
    </location>
    <ligand>
        <name>FAD</name>
        <dbReference type="ChEBI" id="CHEBI:57692"/>
    </ligand>
</feature>
<dbReference type="EMBL" id="LYBM01000055">
    <property type="protein sequence ID" value="ODA30251.1"/>
    <property type="molecule type" value="Genomic_DNA"/>
</dbReference>
<evidence type="ECO:0000313" key="5">
    <source>
        <dbReference type="Proteomes" id="UP000094936"/>
    </source>
</evidence>
<dbReference type="InterPro" id="IPR012132">
    <property type="entry name" value="GMC_OxRdtase"/>
</dbReference>